<dbReference type="EMBL" id="MCOG01000001">
    <property type="protein sequence ID" value="ORY87225.1"/>
    <property type="molecule type" value="Genomic_DNA"/>
</dbReference>
<protein>
    <submittedName>
        <fullName evidence="3">Uncharacterized protein</fullName>
    </submittedName>
</protein>
<dbReference type="GO" id="GO:0015079">
    <property type="term" value="F:potassium ion transmembrane transporter activity"/>
    <property type="evidence" value="ECO:0007669"/>
    <property type="project" value="InterPro"/>
</dbReference>
<organism evidence="3 4">
    <name type="scientific">Neocallimastix californiae</name>
    <dbReference type="NCBI Taxonomy" id="1754190"/>
    <lineage>
        <taxon>Eukaryota</taxon>
        <taxon>Fungi</taxon>
        <taxon>Fungi incertae sedis</taxon>
        <taxon>Chytridiomycota</taxon>
        <taxon>Chytridiomycota incertae sedis</taxon>
        <taxon>Neocallimastigomycetes</taxon>
        <taxon>Neocallimastigales</taxon>
        <taxon>Neocallimastigaceae</taxon>
        <taxon>Neocallimastix</taxon>
    </lineage>
</organism>
<dbReference type="PANTHER" id="PTHR36424">
    <property type="entry name" value="PHEROMONE-REGULATED MEMBRANE PROTEIN 6"/>
    <property type="match status" value="1"/>
</dbReference>
<gene>
    <name evidence="3" type="ORF">LY90DRAFT_662947</name>
</gene>
<feature type="transmembrane region" description="Helical" evidence="2">
    <location>
        <begin position="50"/>
        <end position="72"/>
    </location>
</feature>
<feature type="transmembrane region" description="Helical" evidence="2">
    <location>
        <begin position="222"/>
        <end position="243"/>
    </location>
</feature>
<dbReference type="AlphaFoldDB" id="A0A1Y2FX22"/>
<keyword evidence="2" id="KW-1133">Transmembrane helix</keyword>
<evidence type="ECO:0000313" key="3">
    <source>
        <dbReference type="EMBL" id="ORY87225.1"/>
    </source>
</evidence>
<dbReference type="OrthoDB" id="2128042at2759"/>
<sequence>MSQQKKKPVISCLWCFHSSDWKREEILDHSFSLINVNDYVNKSMTMRIKYLWIFFYVFKTILVYLFDLYLLYQSYETDKYQVAKDQCEDALRKTMTSYINYSWKVNKVCEITDSKIVKDLVGNGKDKKGYIFWLLLFSISITYLLSILEWQKAKKIIKSQDISFAYTNLVAYRYYCIKSYAYYCFFQLIQDHTKRSDDIAFFVFFTFKGWKSFMFADSPRRILNLILFLVNLAVLTSTGKGFFESMLIKKESAIQLFTSSFILLSWIFTGIRLLIALIVYIPLLSIIQGNLKEYCCHKIDKRIGEIINSKTKQKIKAIQKVEKAKIEAARKLGVNPNQLHLDGSVLKKDYDIEILPDPTLPNIDVDLNDVGTVLSQDNYYNTPYNTPYNGTQQWNTPPPSKLPPRSQQGWNDQMSNMSNGTNSTFRKNGLKPPFDSVSINSEEPLIPQRKIYRK</sequence>
<reference evidence="3 4" key="1">
    <citation type="submission" date="2016-08" db="EMBL/GenBank/DDBJ databases">
        <title>A Parts List for Fungal Cellulosomes Revealed by Comparative Genomics.</title>
        <authorList>
            <consortium name="DOE Joint Genome Institute"/>
            <person name="Haitjema C.H."/>
            <person name="Gilmore S.P."/>
            <person name="Henske J.K."/>
            <person name="Solomon K.V."/>
            <person name="De Groot R."/>
            <person name="Kuo A."/>
            <person name="Mondo S.J."/>
            <person name="Salamov A.A."/>
            <person name="Labutti K."/>
            <person name="Zhao Z."/>
            <person name="Chiniquy J."/>
            <person name="Barry K."/>
            <person name="Brewer H.M."/>
            <person name="Purvine S.O."/>
            <person name="Wright A.T."/>
            <person name="Boxma B."/>
            <person name="Van Alen T."/>
            <person name="Hackstein J.H."/>
            <person name="Baker S.E."/>
            <person name="Grigoriev I.V."/>
            <person name="O'Malley M.A."/>
        </authorList>
    </citation>
    <scope>NUCLEOTIDE SEQUENCE [LARGE SCALE GENOMIC DNA]</scope>
    <source>
        <strain evidence="3 4">G1</strain>
    </source>
</reference>
<accession>A0A1Y2FX22</accession>
<evidence type="ECO:0000256" key="1">
    <source>
        <dbReference type="SAM" id="MobiDB-lite"/>
    </source>
</evidence>
<dbReference type="Pfam" id="PF16944">
    <property type="entry name" value="KCH"/>
    <property type="match status" value="1"/>
</dbReference>
<evidence type="ECO:0000256" key="2">
    <source>
        <dbReference type="SAM" id="Phobius"/>
    </source>
</evidence>
<keyword evidence="2" id="KW-0812">Transmembrane</keyword>
<dbReference type="PANTHER" id="PTHR36424:SF1">
    <property type="entry name" value="LOW AFFINITY K(+) TRANSPORTER 1-RELATED"/>
    <property type="match status" value="1"/>
</dbReference>
<feature type="compositionally biased region" description="Polar residues" evidence="1">
    <location>
        <begin position="405"/>
        <end position="426"/>
    </location>
</feature>
<dbReference type="STRING" id="1754190.A0A1Y2FX22"/>
<keyword evidence="4" id="KW-1185">Reference proteome</keyword>
<feature type="transmembrane region" description="Helical" evidence="2">
    <location>
        <begin position="130"/>
        <end position="148"/>
    </location>
</feature>
<feature type="region of interest" description="Disordered" evidence="1">
    <location>
        <begin position="384"/>
        <end position="454"/>
    </location>
</feature>
<keyword evidence="2" id="KW-0472">Membrane</keyword>
<dbReference type="Proteomes" id="UP000193920">
    <property type="component" value="Unassembled WGS sequence"/>
</dbReference>
<feature type="transmembrane region" description="Helical" evidence="2">
    <location>
        <begin position="263"/>
        <end position="283"/>
    </location>
</feature>
<dbReference type="GO" id="GO:0005886">
    <property type="term" value="C:plasma membrane"/>
    <property type="evidence" value="ECO:0007669"/>
    <property type="project" value="InterPro"/>
</dbReference>
<evidence type="ECO:0000313" key="4">
    <source>
        <dbReference type="Proteomes" id="UP000193920"/>
    </source>
</evidence>
<dbReference type="InterPro" id="IPR031606">
    <property type="entry name" value="Kch1/2"/>
</dbReference>
<proteinExistence type="predicted"/>
<name>A0A1Y2FX22_9FUNG</name>
<comment type="caution">
    <text evidence="3">The sequence shown here is derived from an EMBL/GenBank/DDBJ whole genome shotgun (WGS) entry which is preliminary data.</text>
</comment>